<dbReference type="EMBL" id="BAAAUX010000002">
    <property type="protein sequence ID" value="GAA2775433.1"/>
    <property type="molecule type" value="Genomic_DNA"/>
</dbReference>
<evidence type="ECO:0000259" key="1">
    <source>
        <dbReference type="Pfam" id="PF02470"/>
    </source>
</evidence>
<reference evidence="3 4" key="1">
    <citation type="journal article" date="2019" name="Int. J. Syst. Evol. Microbiol.">
        <title>The Global Catalogue of Microorganisms (GCM) 10K type strain sequencing project: providing services to taxonomists for standard genome sequencing and annotation.</title>
        <authorList>
            <consortium name="The Broad Institute Genomics Platform"/>
            <consortium name="The Broad Institute Genome Sequencing Center for Infectious Disease"/>
            <person name="Wu L."/>
            <person name="Ma J."/>
        </authorList>
    </citation>
    <scope>NUCLEOTIDE SEQUENCE [LARGE SCALE GENOMIC DNA]</scope>
    <source>
        <strain evidence="3 4">JCM 9383</strain>
    </source>
</reference>
<dbReference type="InterPro" id="IPR024516">
    <property type="entry name" value="Mce_C"/>
</dbReference>
<evidence type="ECO:0000313" key="3">
    <source>
        <dbReference type="EMBL" id="GAA2775433.1"/>
    </source>
</evidence>
<dbReference type="PRINTS" id="PR01782">
    <property type="entry name" value="MCEVIRFACTOR"/>
</dbReference>
<proteinExistence type="predicted"/>
<evidence type="ECO:0000313" key="4">
    <source>
        <dbReference type="Proteomes" id="UP001500979"/>
    </source>
</evidence>
<dbReference type="NCBIfam" id="TIGR00996">
    <property type="entry name" value="Mtu_fam_mce"/>
    <property type="match status" value="1"/>
</dbReference>
<gene>
    <name evidence="3" type="ORF">GCM10010470_04500</name>
</gene>
<dbReference type="RefSeq" id="WP_344677624.1">
    <property type="nucleotide sequence ID" value="NZ_BAAAUX010000002.1"/>
</dbReference>
<dbReference type="Pfam" id="PF11887">
    <property type="entry name" value="Mce4_CUP1"/>
    <property type="match status" value="1"/>
</dbReference>
<sequence>MTTARPARTGAVGLAVLTTLLVAVFFLEDIPLIGGRNHTAHFTEAAGLSPGDEVRIAGVKAGSVTAMELEGDHVRVDFRVPDAWLGDRTTASIEIKTLLGQKYLALDPLGESELDGPIPASRTRSPYDINDAFSGLAGAVEQIDTARLAQSFEVMSQTFAGSPRHVGEALRGLSALSRTIASRDESLGRLLGNARQISGTLAARDGELRRLLADGNALLEEIRFRKDAISALLAGVSRLSEEVRGVVADNSAQLRPALDSLGRITAILRQNQENLDRGLQRLAPFARLFTNMLGNGRWFDAYVCGLLPPTVETGFGSMNPQGCEPPVAGQIGAPG</sequence>
<comment type="caution">
    <text evidence="3">The sequence shown here is derived from an EMBL/GenBank/DDBJ whole genome shotgun (WGS) entry which is preliminary data.</text>
</comment>
<feature type="domain" description="Mammalian cell entry C-terminal" evidence="2">
    <location>
        <begin position="117"/>
        <end position="297"/>
    </location>
</feature>
<dbReference type="PANTHER" id="PTHR33371">
    <property type="entry name" value="INTERMEMBRANE PHOSPHOLIPID TRANSPORT SYSTEM BINDING PROTEIN MLAD-RELATED"/>
    <property type="match status" value="1"/>
</dbReference>
<evidence type="ECO:0000259" key="2">
    <source>
        <dbReference type="Pfam" id="PF11887"/>
    </source>
</evidence>
<dbReference type="InterPro" id="IPR003399">
    <property type="entry name" value="Mce/MlaD"/>
</dbReference>
<protein>
    <submittedName>
        <fullName evidence="3">MCE family protein</fullName>
    </submittedName>
</protein>
<dbReference type="InterPro" id="IPR052336">
    <property type="entry name" value="MlaD_Phospholipid_Transporter"/>
</dbReference>
<accession>A0ABN3V243</accession>
<name>A0ABN3V243_9PSEU</name>
<keyword evidence="4" id="KW-1185">Reference proteome</keyword>
<dbReference type="PANTHER" id="PTHR33371:SF18">
    <property type="entry name" value="MCE-FAMILY PROTEIN MCE3C"/>
    <property type="match status" value="1"/>
</dbReference>
<feature type="domain" description="Mce/MlaD" evidence="1">
    <location>
        <begin position="38"/>
        <end position="108"/>
    </location>
</feature>
<organism evidence="3 4">
    <name type="scientific">Saccharopolyspora taberi</name>
    <dbReference type="NCBI Taxonomy" id="60895"/>
    <lineage>
        <taxon>Bacteria</taxon>
        <taxon>Bacillati</taxon>
        <taxon>Actinomycetota</taxon>
        <taxon>Actinomycetes</taxon>
        <taxon>Pseudonocardiales</taxon>
        <taxon>Pseudonocardiaceae</taxon>
        <taxon>Saccharopolyspora</taxon>
    </lineage>
</organism>
<dbReference type="Proteomes" id="UP001500979">
    <property type="component" value="Unassembled WGS sequence"/>
</dbReference>
<dbReference type="Pfam" id="PF02470">
    <property type="entry name" value="MlaD"/>
    <property type="match status" value="1"/>
</dbReference>
<dbReference type="InterPro" id="IPR005693">
    <property type="entry name" value="Mce"/>
</dbReference>